<name>A0ABR2N9C3_9ROSI</name>
<gene>
    <name evidence="1" type="ORF">V6N11_055119</name>
</gene>
<dbReference type="EMBL" id="JBBPBN010000204">
    <property type="protein sequence ID" value="KAK8972756.1"/>
    <property type="molecule type" value="Genomic_DNA"/>
</dbReference>
<evidence type="ECO:0000313" key="2">
    <source>
        <dbReference type="Proteomes" id="UP001396334"/>
    </source>
</evidence>
<evidence type="ECO:0000313" key="1">
    <source>
        <dbReference type="EMBL" id="KAK8972756.1"/>
    </source>
</evidence>
<comment type="caution">
    <text evidence="1">The sequence shown here is derived from an EMBL/GenBank/DDBJ whole genome shotgun (WGS) entry which is preliminary data.</text>
</comment>
<protein>
    <submittedName>
        <fullName evidence="1">Uncharacterized protein</fullName>
    </submittedName>
</protein>
<dbReference type="Proteomes" id="UP001396334">
    <property type="component" value="Unassembled WGS sequence"/>
</dbReference>
<sequence length="72" mass="7773">MNNSPRSKQPNKHEIETNQMTKIKLDSGTCNLVRIVSEANKAASVLAASVRRTCESRQASPGKLVLGGSLHL</sequence>
<organism evidence="1 2">
    <name type="scientific">Hibiscus sabdariffa</name>
    <name type="common">roselle</name>
    <dbReference type="NCBI Taxonomy" id="183260"/>
    <lineage>
        <taxon>Eukaryota</taxon>
        <taxon>Viridiplantae</taxon>
        <taxon>Streptophyta</taxon>
        <taxon>Embryophyta</taxon>
        <taxon>Tracheophyta</taxon>
        <taxon>Spermatophyta</taxon>
        <taxon>Magnoliopsida</taxon>
        <taxon>eudicotyledons</taxon>
        <taxon>Gunneridae</taxon>
        <taxon>Pentapetalae</taxon>
        <taxon>rosids</taxon>
        <taxon>malvids</taxon>
        <taxon>Malvales</taxon>
        <taxon>Malvaceae</taxon>
        <taxon>Malvoideae</taxon>
        <taxon>Hibiscus</taxon>
    </lineage>
</organism>
<proteinExistence type="predicted"/>
<keyword evidence="2" id="KW-1185">Reference proteome</keyword>
<reference evidence="1 2" key="1">
    <citation type="journal article" date="2024" name="G3 (Bethesda)">
        <title>Genome assembly of Hibiscus sabdariffa L. provides insights into metabolisms of medicinal natural products.</title>
        <authorList>
            <person name="Kim T."/>
        </authorList>
    </citation>
    <scope>NUCLEOTIDE SEQUENCE [LARGE SCALE GENOMIC DNA]</scope>
    <source>
        <strain evidence="1">TK-2024</strain>
        <tissue evidence="1">Old leaves</tissue>
    </source>
</reference>
<accession>A0ABR2N9C3</accession>